<dbReference type="FunCoup" id="A0A1Y1Y1E5">
    <property type="interactions" value="962"/>
</dbReference>
<protein>
    <submittedName>
        <fullName evidence="6">Tim17-domain-containing protein</fullName>
    </submittedName>
</protein>
<gene>
    <name evidence="6" type="ORF">K493DRAFT_355320</name>
</gene>
<proteinExistence type="predicted"/>
<comment type="subcellular location">
    <subcellularLocation>
        <location evidence="1">Membrane</location>
        <topology evidence="1">Multi-pass membrane protein</topology>
    </subcellularLocation>
</comment>
<name>A0A1Y1Y1E5_9FUNG</name>
<evidence type="ECO:0000256" key="4">
    <source>
        <dbReference type="ARBA" id="ARBA00023136"/>
    </source>
</evidence>
<comment type="caution">
    <text evidence="6">The sequence shown here is derived from an EMBL/GenBank/DDBJ whole genome shotgun (WGS) entry which is preliminary data.</text>
</comment>
<keyword evidence="4" id="KW-0472">Membrane</keyword>
<accession>A0A1Y1Y1E5</accession>
<keyword evidence="3" id="KW-1133">Transmembrane helix</keyword>
<evidence type="ECO:0000256" key="2">
    <source>
        <dbReference type="ARBA" id="ARBA00022692"/>
    </source>
</evidence>
<evidence type="ECO:0000256" key="5">
    <source>
        <dbReference type="SAM" id="MobiDB-lite"/>
    </source>
</evidence>
<evidence type="ECO:0000256" key="3">
    <source>
        <dbReference type="ARBA" id="ARBA00022989"/>
    </source>
</evidence>
<dbReference type="GO" id="GO:0005744">
    <property type="term" value="C:TIM23 mitochondrial import inner membrane translocase complex"/>
    <property type="evidence" value="ECO:0007669"/>
    <property type="project" value="TreeGrafter"/>
</dbReference>
<keyword evidence="7" id="KW-1185">Reference proteome</keyword>
<dbReference type="STRING" id="1314790.A0A1Y1Y1E5"/>
<dbReference type="InterPro" id="IPR045238">
    <property type="entry name" value="Tim23-like"/>
</dbReference>
<sequence>MSFTSEENGEAFPQQTYASNEFPQDTVNVSDFLGSMDVSSNKLHPISAFGGVEYLFLDDQMGSNVNVGQKPVAGALPSRGWSDDLCYGTGTSYLFGLTAGGAWGLMEGLRKPDGNSFKLRVNSVLNSCTRRGPFVGNSLGVIAMMYNTFNSSIGAARGQHDMFNSIGAAALSGAVFKSTAGFRAAGISGGICAALAAAWNFGQAGIEKIPELFKSDPHYA</sequence>
<dbReference type="OrthoDB" id="159299at2759"/>
<dbReference type="EMBL" id="MCFE01000310">
    <property type="protein sequence ID" value="ORX91715.1"/>
    <property type="molecule type" value="Genomic_DNA"/>
</dbReference>
<dbReference type="AlphaFoldDB" id="A0A1Y1Y1E5"/>
<dbReference type="GO" id="GO:0008320">
    <property type="term" value="F:protein transmembrane transporter activity"/>
    <property type="evidence" value="ECO:0007669"/>
    <property type="project" value="TreeGrafter"/>
</dbReference>
<dbReference type="GO" id="GO:0030150">
    <property type="term" value="P:protein import into mitochondrial matrix"/>
    <property type="evidence" value="ECO:0007669"/>
    <property type="project" value="TreeGrafter"/>
</dbReference>
<dbReference type="PANTHER" id="PTHR15371:SF0">
    <property type="entry name" value="SD19278P"/>
    <property type="match status" value="1"/>
</dbReference>
<evidence type="ECO:0000313" key="6">
    <source>
        <dbReference type="EMBL" id="ORX91715.1"/>
    </source>
</evidence>
<keyword evidence="2" id="KW-0812">Transmembrane</keyword>
<dbReference type="PANTHER" id="PTHR15371">
    <property type="entry name" value="TIM23"/>
    <property type="match status" value="1"/>
</dbReference>
<dbReference type="InParanoid" id="A0A1Y1Y1E5"/>
<evidence type="ECO:0000313" key="7">
    <source>
        <dbReference type="Proteomes" id="UP000193498"/>
    </source>
</evidence>
<reference evidence="6 7" key="1">
    <citation type="submission" date="2016-07" db="EMBL/GenBank/DDBJ databases">
        <title>Pervasive Adenine N6-methylation of Active Genes in Fungi.</title>
        <authorList>
            <consortium name="DOE Joint Genome Institute"/>
            <person name="Mondo S.J."/>
            <person name="Dannebaum R.O."/>
            <person name="Kuo R.C."/>
            <person name="Labutti K."/>
            <person name="Haridas S."/>
            <person name="Kuo A."/>
            <person name="Salamov A."/>
            <person name="Ahrendt S.R."/>
            <person name="Lipzen A."/>
            <person name="Sullivan W."/>
            <person name="Andreopoulos W.B."/>
            <person name="Clum A."/>
            <person name="Lindquist E."/>
            <person name="Daum C."/>
            <person name="Ramamoorthy G.K."/>
            <person name="Gryganskyi A."/>
            <person name="Culley D."/>
            <person name="Magnuson J.K."/>
            <person name="James T.Y."/>
            <person name="O'Malley M.A."/>
            <person name="Stajich J.E."/>
            <person name="Spatafora J.W."/>
            <person name="Visel A."/>
            <person name="Grigoriev I.V."/>
        </authorList>
    </citation>
    <scope>NUCLEOTIDE SEQUENCE [LARGE SCALE GENOMIC DNA]</scope>
    <source>
        <strain evidence="6 7">CBS 931.73</strain>
    </source>
</reference>
<evidence type="ECO:0000256" key="1">
    <source>
        <dbReference type="ARBA" id="ARBA00004141"/>
    </source>
</evidence>
<dbReference type="Pfam" id="PF02466">
    <property type="entry name" value="Tim17"/>
    <property type="match status" value="1"/>
</dbReference>
<dbReference type="Proteomes" id="UP000193498">
    <property type="component" value="Unassembled WGS sequence"/>
</dbReference>
<organism evidence="6 7">
    <name type="scientific">Basidiobolus meristosporus CBS 931.73</name>
    <dbReference type="NCBI Taxonomy" id="1314790"/>
    <lineage>
        <taxon>Eukaryota</taxon>
        <taxon>Fungi</taxon>
        <taxon>Fungi incertae sedis</taxon>
        <taxon>Zoopagomycota</taxon>
        <taxon>Entomophthoromycotina</taxon>
        <taxon>Basidiobolomycetes</taxon>
        <taxon>Basidiobolales</taxon>
        <taxon>Basidiobolaceae</taxon>
        <taxon>Basidiobolus</taxon>
    </lineage>
</organism>
<feature type="region of interest" description="Disordered" evidence="5">
    <location>
        <begin position="1"/>
        <end position="20"/>
    </location>
</feature>